<dbReference type="PANTHER" id="PTHR28015:SF1">
    <property type="entry name" value="ATP SYNTHASE ASSEMBLY FACTOR FMC1, MITOCHONDRIAL"/>
    <property type="match status" value="1"/>
</dbReference>
<organism evidence="1 2">
    <name type="scientific">Arthrobotrys conoides</name>
    <dbReference type="NCBI Taxonomy" id="74498"/>
    <lineage>
        <taxon>Eukaryota</taxon>
        <taxon>Fungi</taxon>
        <taxon>Dikarya</taxon>
        <taxon>Ascomycota</taxon>
        <taxon>Pezizomycotina</taxon>
        <taxon>Orbiliomycetes</taxon>
        <taxon>Orbiliales</taxon>
        <taxon>Orbiliaceae</taxon>
        <taxon>Arthrobotrys</taxon>
    </lineage>
</organism>
<dbReference type="GO" id="GO:0033615">
    <property type="term" value="P:mitochondrial proton-transporting ATP synthase complex assembly"/>
    <property type="evidence" value="ECO:0007669"/>
    <property type="project" value="InterPro"/>
</dbReference>
<dbReference type="EMBL" id="JAVHJM010000010">
    <property type="protein sequence ID" value="KAK6503917.1"/>
    <property type="molecule type" value="Genomic_DNA"/>
</dbReference>
<evidence type="ECO:0000313" key="2">
    <source>
        <dbReference type="Proteomes" id="UP001307849"/>
    </source>
</evidence>
<comment type="caution">
    <text evidence="1">The sequence shown here is derived from an EMBL/GenBank/DDBJ whole genome shotgun (WGS) entry which is preliminary data.</text>
</comment>
<gene>
    <name evidence="1" type="ORF">TWF506_002140</name>
</gene>
<name>A0AAN8N8P9_9PEZI</name>
<sequence length="147" mass="16576">MNLRPSSPPHPIISIMAFRRPPAMSLYRACLRELPPILSRISRFSETKKTPAATATTATRTSAVLLHTRRLALHNCLRLAIQTNSLGAPSETQMGVARMLRIQQMIKYLEAQRSYIELLERYNVGLLGGNQDRIRRAARRVGLEIAE</sequence>
<dbReference type="Pfam" id="PF13233">
    <property type="entry name" value="Complex1_LYR_2"/>
    <property type="match status" value="1"/>
</dbReference>
<dbReference type="PANTHER" id="PTHR28015">
    <property type="entry name" value="ATP SYNTHASE ASSEMBLY FACTOR FMC1, MITOCHONDRIAL"/>
    <property type="match status" value="1"/>
</dbReference>
<evidence type="ECO:0000313" key="1">
    <source>
        <dbReference type="EMBL" id="KAK6503917.1"/>
    </source>
</evidence>
<reference evidence="1 2" key="1">
    <citation type="submission" date="2019-10" db="EMBL/GenBank/DDBJ databases">
        <authorList>
            <person name="Palmer J.M."/>
        </authorList>
    </citation>
    <scope>NUCLEOTIDE SEQUENCE [LARGE SCALE GENOMIC DNA]</scope>
    <source>
        <strain evidence="1 2">TWF506</strain>
    </source>
</reference>
<protein>
    <submittedName>
        <fullName evidence="1">Uncharacterized protein</fullName>
    </submittedName>
</protein>
<dbReference type="GO" id="GO:0005759">
    <property type="term" value="C:mitochondrial matrix"/>
    <property type="evidence" value="ECO:0007669"/>
    <property type="project" value="TreeGrafter"/>
</dbReference>
<accession>A0AAN8N8P9</accession>
<proteinExistence type="predicted"/>
<dbReference type="InterPro" id="IPR039196">
    <property type="entry name" value="Fmc1"/>
</dbReference>
<dbReference type="AlphaFoldDB" id="A0AAN8N8P9"/>
<keyword evidence="2" id="KW-1185">Reference proteome</keyword>
<dbReference type="Proteomes" id="UP001307849">
    <property type="component" value="Unassembled WGS sequence"/>
</dbReference>